<gene>
    <name evidence="2" type="ORF">XENOCAPTIV_011178</name>
</gene>
<name>A0ABV0RRK0_9TELE</name>
<reference evidence="2 3" key="1">
    <citation type="submission" date="2021-06" db="EMBL/GenBank/DDBJ databases">
        <authorList>
            <person name="Palmer J.M."/>
        </authorList>
    </citation>
    <scope>NUCLEOTIDE SEQUENCE [LARGE SCALE GENOMIC DNA]</scope>
    <source>
        <strain evidence="2 3">XC_2019</strain>
        <tissue evidence="2">Muscle</tissue>
    </source>
</reference>
<evidence type="ECO:0000313" key="2">
    <source>
        <dbReference type="EMBL" id="MEQ2210297.1"/>
    </source>
</evidence>
<comment type="caution">
    <text evidence="2">The sequence shown here is derived from an EMBL/GenBank/DDBJ whole genome shotgun (WGS) entry which is preliminary data.</text>
</comment>
<accession>A0ABV0RRK0</accession>
<evidence type="ECO:0000256" key="1">
    <source>
        <dbReference type="SAM" id="MobiDB-lite"/>
    </source>
</evidence>
<sequence length="154" mass="17478">MRSVLGRPAHTDVQGAFEGQAENQHKTEGPQERGGAQHKASEEQVPDFSSQVQIHIGFLSQAPLIFVSFSFQWPGPTLYHCQRVLHRADESRADEDITKIQKYLDDGRHVTEEQKTRLSYYCVALLLLRMCLKPSVVEDLKVRTPLLVPVEEPL</sequence>
<proteinExistence type="predicted"/>
<feature type="region of interest" description="Disordered" evidence="1">
    <location>
        <begin position="1"/>
        <end position="44"/>
    </location>
</feature>
<evidence type="ECO:0000313" key="3">
    <source>
        <dbReference type="Proteomes" id="UP001434883"/>
    </source>
</evidence>
<keyword evidence="3" id="KW-1185">Reference proteome</keyword>
<protein>
    <submittedName>
        <fullName evidence="2">Uncharacterized protein</fullName>
    </submittedName>
</protein>
<dbReference type="EMBL" id="JAHRIN010052813">
    <property type="protein sequence ID" value="MEQ2210297.1"/>
    <property type="molecule type" value="Genomic_DNA"/>
</dbReference>
<dbReference type="Proteomes" id="UP001434883">
    <property type="component" value="Unassembled WGS sequence"/>
</dbReference>
<organism evidence="2 3">
    <name type="scientific">Xenoophorus captivus</name>
    <dbReference type="NCBI Taxonomy" id="1517983"/>
    <lineage>
        <taxon>Eukaryota</taxon>
        <taxon>Metazoa</taxon>
        <taxon>Chordata</taxon>
        <taxon>Craniata</taxon>
        <taxon>Vertebrata</taxon>
        <taxon>Euteleostomi</taxon>
        <taxon>Actinopterygii</taxon>
        <taxon>Neopterygii</taxon>
        <taxon>Teleostei</taxon>
        <taxon>Neoteleostei</taxon>
        <taxon>Acanthomorphata</taxon>
        <taxon>Ovalentaria</taxon>
        <taxon>Atherinomorphae</taxon>
        <taxon>Cyprinodontiformes</taxon>
        <taxon>Goodeidae</taxon>
        <taxon>Xenoophorus</taxon>
    </lineage>
</organism>